<gene>
    <name evidence="2" type="ORF">EKH83_06255</name>
    <name evidence="1" type="ORF">F1649_21215</name>
</gene>
<organism evidence="2 3">
    <name type="scientific">Arcticibacter tournemirensis</name>
    <dbReference type="NCBI Taxonomy" id="699437"/>
    <lineage>
        <taxon>Bacteria</taxon>
        <taxon>Pseudomonadati</taxon>
        <taxon>Bacteroidota</taxon>
        <taxon>Sphingobacteriia</taxon>
        <taxon>Sphingobacteriales</taxon>
        <taxon>Sphingobacteriaceae</taxon>
        <taxon>Arcticibacter</taxon>
    </lineage>
</organism>
<protein>
    <submittedName>
        <fullName evidence="2">Uncharacterized protein</fullName>
    </submittedName>
</protein>
<reference evidence="1 4" key="2">
    <citation type="submission" date="2019-09" db="EMBL/GenBank/DDBJ databases">
        <title>Pararcticibacter amylolyticus gen. nov., sp. nov., isolated from a rottenly hemp rope, and reclassification of Pedobacter tournemirensis as Pararcticibacter tournemirensis comb. nov.</title>
        <authorList>
            <person name="Cai Y."/>
        </authorList>
    </citation>
    <scope>NUCLEOTIDE SEQUENCE [LARGE SCALE GENOMIC DNA]</scope>
    <source>
        <strain evidence="1 4">TF5-37.2-LB10</strain>
    </source>
</reference>
<accession>A0A4Q0ME91</accession>
<evidence type="ECO:0000313" key="1">
    <source>
        <dbReference type="EMBL" id="KAA8475718.1"/>
    </source>
</evidence>
<dbReference type="EMBL" id="RXOC01000003">
    <property type="protein sequence ID" value="RXF71289.1"/>
    <property type="molecule type" value="Genomic_DNA"/>
</dbReference>
<sequence length="103" mass="11918">MKATITAFLMIIIWSSGKAQTNPAASKGFWVIEGNIKEKKTQLVKFYDSDHRLIYEEKIEGKRIRYEKPRTQKKLNEVLQAVLETKDTLHSKSLLAKHFKSPV</sequence>
<evidence type="ECO:0000313" key="4">
    <source>
        <dbReference type="Proteomes" id="UP000322918"/>
    </source>
</evidence>
<evidence type="ECO:0000313" key="2">
    <source>
        <dbReference type="EMBL" id="RXF71289.1"/>
    </source>
</evidence>
<comment type="caution">
    <text evidence="2">The sequence shown here is derived from an EMBL/GenBank/DDBJ whole genome shotgun (WGS) entry which is preliminary data.</text>
</comment>
<reference evidence="2 3" key="1">
    <citation type="submission" date="2018-12" db="EMBL/GenBank/DDBJ databases">
        <title>The Draft Genome Sequence of the Soil Bacterium Pedobacter tournemirensis R1.</title>
        <authorList>
            <person name="He J."/>
        </authorList>
    </citation>
    <scope>NUCLEOTIDE SEQUENCE [LARGE SCALE GENOMIC DNA]</scope>
    <source>
        <strain evidence="2 3">R1</strain>
    </source>
</reference>
<evidence type="ECO:0000313" key="3">
    <source>
        <dbReference type="Proteomes" id="UP000290848"/>
    </source>
</evidence>
<dbReference type="Proteomes" id="UP000290848">
    <property type="component" value="Unassembled WGS sequence"/>
</dbReference>
<proteinExistence type="predicted"/>
<name>A0A4Q0ME91_9SPHI</name>
<keyword evidence="4" id="KW-1185">Reference proteome</keyword>
<dbReference type="AlphaFoldDB" id="A0A4Q0ME91"/>
<dbReference type="OrthoDB" id="675127at2"/>
<dbReference type="RefSeq" id="WP_128768534.1">
    <property type="nucleotide sequence ID" value="NZ_RXOC01000003.1"/>
</dbReference>
<dbReference type="EMBL" id="VWNE01000050">
    <property type="protein sequence ID" value="KAA8475718.1"/>
    <property type="molecule type" value="Genomic_DNA"/>
</dbReference>
<dbReference type="Proteomes" id="UP000322918">
    <property type="component" value="Unassembled WGS sequence"/>
</dbReference>